<feature type="transmembrane region" description="Helical" evidence="9">
    <location>
        <begin position="6"/>
        <end position="23"/>
    </location>
</feature>
<dbReference type="GO" id="GO:0005886">
    <property type="term" value="C:plasma membrane"/>
    <property type="evidence" value="ECO:0007669"/>
    <property type="project" value="UniProtKB-SubCell"/>
</dbReference>
<evidence type="ECO:0000256" key="3">
    <source>
        <dbReference type="ARBA" id="ARBA00022448"/>
    </source>
</evidence>
<sequence length="90" mass="9439">MQWYDIILMIASLIIIVLSLLQGGKSEGASGAITGGGLNVFAKTKERGSEKVITWLTFGFAIVFVFLALIISVISPETASDASSSISSSL</sequence>
<evidence type="ECO:0000256" key="8">
    <source>
        <dbReference type="ARBA" id="ARBA00023136"/>
    </source>
</evidence>
<dbReference type="NCBIfam" id="TIGR00810">
    <property type="entry name" value="secG"/>
    <property type="match status" value="1"/>
</dbReference>
<evidence type="ECO:0000313" key="11">
    <source>
        <dbReference type="Proteomes" id="UP000823634"/>
    </source>
</evidence>
<dbReference type="AlphaFoldDB" id="A0A9D9GV99"/>
<organism evidence="10 11">
    <name type="scientific">Candidatus Alloenteromonas pullistercoris</name>
    <dbReference type="NCBI Taxonomy" id="2840785"/>
    <lineage>
        <taxon>Bacteria</taxon>
        <taxon>Bacillati</taxon>
        <taxon>Bacillota</taxon>
        <taxon>Bacillota incertae sedis</taxon>
        <taxon>Candidatus Alloenteromonas</taxon>
    </lineage>
</organism>
<keyword evidence="8 9" id="KW-0472">Membrane</keyword>
<comment type="caution">
    <text evidence="10">The sequence shown here is derived from an EMBL/GenBank/DDBJ whole genome shotgun (WGS) entry which is preliminary data.</text>
</comment>
<dbReference type="GO" id="GO:0015450">
    <property type="term" value="F:protein-transporting ATPase activity"/>
    <property type="evidence" value="ECO:0007669"/>
    <property type="project" value="UniProtKB-UniRule"/>
</dbReference>
<keyword evidence="5 9" id="KW-0653">Protein transport</keyword>
<evidence type="ECO:0000256" key="5">
    <source>
        <dbReference type="ARBA" id="ARBA00022927"/>
    </source>
</evidence>
<evidence type="ECO:0000256" key="9">
    <source>
        <dbReference type="RuleBase" id="RU365087"/>
    </source>
</evidence>
<keyword evidence="6 9" id="KW-1133">Transmembrane helix</keyword>
<name>A0A9D9GV99_9FIRM</name>
<proteinExistence type="inferred from homology"/>
<reference evidence="10" key="1">
    <citation type="submission" date="2020-10" db="EMBL/GenBank/DDBJ databases">
        <authorList>
            <person name="Gilroy R."/>
        </authorList>
    </citation>
    <scope>NUCLEOTIDE SEQUENCE</scope>
    <source>
        <strain evidence="10">17113</strain>
    </source>
</reference>
<comment type="function">
    <text evidence="9">Involved in protein export. Participates in an early event of protein translocation.</text>
</comment>
<evidence type="ECO:0000256" key="6">
    <source>
        <dbReference type="ARBA" id="ARBA00022989"/>
    </source>
</evidence>
<dbReference type="Proteomes" id="UP000823634">
    <property type="component" value="Unassembled WGS sequence"/>
</dbReference>
<dbReference type="InterPro" id="IPR004692">
    <property type="entry name" value="SecG"/>
</dbReference>
<evidence type="ECO:0000313" key="10">
    <source>
        <dbReference type="EMBL" id="MBO8426411.1"/>
    </source>
</evidence>
<comment type="similarity">
    <text evidence="2 9">Belongs to the SecG family.</text>
</comment>
<evidence type="ECO:0000256" key="1">
    <source>
        <dbReference type="ARBA" id="ARBA00004141"/>
    </source>
</evidence>
<keyword evidence="7 9" id="KW-0811">Translocation</keyword>
<keyword evidence="4 9" id="KW-0812">Transmembrane</keyword>
<feature type="transmembrane region" description="Helical" evidence="9">
    <location>
        <begin position="52"/>
        <end position="74"/>
    </location>
</feature>
<protein>
    <recommendedName>
        <fullName evidence="9">Protein-export membrane protein SecG</fullName>
    </recommendedName>
</protein>
<gene>
    <name evidence="10" type="primary">secG</name>
    <name evidence="10" type="ORF">IAC61_03715</name>
</gene>
<comment type="subcellular location">
    <subcellularLocation>
        <location evidence="9">Cell membrane</location>
        <topology evidence="9">Multi-pass membrane protein</topology>
    </subcellularLocation>
    <subcellularLocation>
        <location evidence="1">Membrane</location>
        <topology evidence="1">Multi-pass membrane protein</topology>
    </subcellularLocation>
</comment>
<evidence type="ECO:0000256" key="2">
    <source>
        <dbReference type="ARBA" id="ARBA00008445"/>
    </source>
</evidence>
<dbReference type="Pfam" id="PF03840">
    <property type="entry name" value="SecG"/>
    <property type="match status" value="1"/>
</dbReference>
<dbReference type="GO" id="GO:0009306">
    <property type="term" value="P:protein secretion"/>
    <property type="evidence" value="ECO:0007669"/>
    <property type="project" value="UniProtKB-UniRule"/>
</dbReference>
<keyword evidence="3 9" id="KW-0813">Transport</keyword>
<evidence type="ECO:0000256" key="7">
    <source>
        <dbReference type="ARBA" id="ARBA00023010"/>
    </source>
</evidence>
<reference evidence="10" key="2">
    <citation type="journal article" date="2021" name="PeerJ">
        <title>Extensive microbial diversity within the chicken gut microbiome revealed by metagenomics and culture.</title>
        <authorList>
            <person name="Gilroy R."/>
            <person name="Ravi A."/>
            <person name="Getino M."/>
            <person name="Pursley I."/>
            <person name="Horton D.L."/>
            <person name="Alikhan N.F."/>
            <person name="Baker D."/>
            <person name="Gharbi K."/>
            <person name="Hall N."/>
            <person name="Watson M."/>
            <person name="Adriaenssens E.M."/>
            <person name="Foster-Nyarko E."/>
            <person name="Jarju S."/>
            <person name="Secka A."/>
            <person name="Antonio M."/>
            <person name="Oren A."/>
            <person name="Chaudhuri R.R."/>
            <person name="La Ragione R."/>
            <person name="Hildebrand F."/>
            <person name="Pallen M.J."/>
        </authorList>
    </citation>
    <scope>NUCLEOTIDE SEQUENCE</scope>
    <source>
        <strain evidence="10">17113</strain>
    </source>
</reference>
<evidence type="ECO:0000256" key="4">
    <source>
        <dbReference type="ARBA" id="ARBA00022692"/>
    </source>
</evidence>
<keyword evidence="9" id="KW-1003">Cell membrane</keyword>
<dbReference type="EMBL" id="JADINA010000024">
    <property type="protein sequence ID" value="MBO8426411.1"/>
    <property type="molecule type" value="Genomic_DNA"/>
</dbReference>
<accession>A0A9D9GV99</accession>